<organism evidence="3 4">
    <name type="scientific">Halosimplex rubrum</name>
    <dbReference type="NCBI Taxonomy" id="869889"/>
    <lineage>
        <taxon>Archaea</taxon>
        <taxon>Methanobacteriati</taxon>
        <taxon>Methanobacteriota</taxon>
        <taxon>Stenosarchaea group</taxon>
        <taxon>Halobacteria</taxon>
        <taxon>Halobacteriales</taxon>
        <taxon>Haloarculaceae</taxon>
        <taxon>Halosimplex</taxon>
    </lineage>
</organism>
<dbReference type="EMBL" id="CP058910">
    <property type="protein sequence ID" value="QLH76874.1"/>
    <property type="molecule type" value="Genomic_DNA"/>
</dbReference>
<gene>
    <name evidence="3" type="ORF">HZS55_05960</name>
</gene>
<reference evidence="3 4" key="1">
    <citation type="submission" date="2020-07" db="EMBL/GenBank/DDBJ databases">
        <title>Halosimplex pelagicum sp. nov. and Halosimplex rubrum sp. nov., isolated from salted brown alga Laminaria, and emended description of the genus Halosimplex.</title>
        <authorList>
            <person name="Cui H."/>
        </authorList>
    </citation>
    <scope>NUCLEOTIDE SEQUENCE [LARGE SCALE GENOMIC DNA]</scope>
    <source>
        <strain evidence="3 4">R27</strain>
    </source>
</reference>
<feature type="domain" description="Sulfatase N-terminal" evidence="2">
    <location>
        <begin position="38"/>
        <end position="337"/>
    </location>
</feature>
<keyword evidence="3" id="KW-0808">Transferase</keyword>
<dbReference type="GO" id="GO:0016787">
    <property type="term" value="F:hydrolase activity"/>
    <property type="evidence" value="ECO:0007669"/>
    <property type="project" value="UniProtKB-KW"/>
</dbReference>
<name>A0A7D5TMW5_9EURY</name>
<keyword evidence="4" id="KW-1185">Reference proteome</keyword>
<dbReference type="KEGG" id="hrr:HZS55_05960"/>
<dbReference type="PANTHER" id="PTHR43751">
    <property type="entry name" value="SULFATASE"/>
    <property type="match status" value="1"/>
</dbReference>
<evidence type="ECO:0000313" key="4">
    <source>
        <dbReference type="Proteomes" id="UP000509667"/>
    </source>
</evidence>
<dbReference type="SUPFAM" id="SSF53649">
    <property type="entry name" value="Alkaline phosphatase-like"/>
    <property type="match status" value="1"/>
</dbReference>
<dbReference type="Gene3D" id="3.40.720.10">
    <property type="entry name" value="Alkaline Phosphatase, subunit A"/>
    <property type="match status" value="1"/>
</dbReference>
<accession>A0A7D5TMW5</accession>
<evidence type="ECO:0000259" key="2">
    <source>
        <dbReference type="Pfam" id="PF00884"/>
    </source>
</evidence>
<protein>
    <submittedName>
        <fullName evidence="3">Sulfatase-like hydrolase/transferase</fullName>
    </submittedName>
</protein>
<dbReference type="PANTHER" id="PTHR43751:SF3">
    <property type="entry name" value="SULFATASE N-TERMINAL DOMAIN-CONTAINING PROTEIN"/>
    <property type="match status" value="1"/>
</dbReference>
<feature type="region of interest" description="Disordered" evidence="1">
    <location>
        <begin position="100"/>
        <end position="120"/>
    </location>
</feature>
<dbReference type="InterPro" id="IPR000917">
    <property type="entry name" value="Sulfatase_N"/>
</dbReference>
<feature type="region of interest" description="Disordered" evidence="1">
    <location>
        <begin position="420"/>
        <end position="439"/>
    </location>
</feature>
<dbReference type="Proteomes" id="UP000509667">
    <property type="component" value="Chromosome"/>
</dbReference>
<sequence length="439" mass="49642">MMKSFARRGLNTLRRIRSRIAHESRMRDVPELPIGSRRNVLVVTIDCLRNDRISRTGYERETTPFIDSLESYTSSIAAAPWTFSSVPSILTGRYPHEHGAVYSDDSSRNQDLNNPPNSVREDVHTLSELFAASGYETRFDTAITTAALPIRGRFKTMNIRNQATAGDLLSGMEEWWNSTSEAKFGYVQLGDLHEPLQRPEAVPFGDVPDIDGIERWRFEDGKVEHPDFAQYRDARVLLYDTLVRYIDGEIEQTLNNLNGIEDTIVVVTSDHGEEFWEYVEFEQEHFEDPRGTAGVGHGHALVPPVIEVPIATNIGNIDDSRRASTVDIAPTILHELGVDDEYSTTGVPLQRDQYSETVLSQEIAYGPNQISVTKEEDHLIYVPEREKSILIDFSTGEECSDPDRRDELLEYIPDEKVVGSEMDLSQDVQEQLSDLGYAE</sequence>
<dbReference type="AlphaFoldDB" id="A0A7D5TMW5"/>
<keyword evidence="3" id="KW-0378">Hydrolase</keyword>
<dbReference type="InterPro" id="IPR052701">
    <property type="entry name" value="GAG_Ulvan_Degrading_Sulfatases"/>
</dbReference>
<dbReference type="GO" id="GO:0016740">
    <property type="term" value="F:transferase activity"/>
    <property type="evidence" value="ECO:0007669"/>
    <property type="project" value="UniProtKB-KW"/>
</dbReference>
<dbReference type="Pfam" id="PF00884">
    <property type="entry name" value="Sulfatase"/>
    <property type="match status" value="1"/>
</dbReference>
<evidence type="ECO:0000256" key="1">
    <source>
        <dbReference type="SAM" id="MobiDB-lite"/>
    </source>
</evidence>
<dbReference type="InterPro" id="IPR017850">
    <property type="entry name" value="Alkaline_phosphatase_core_sf"/>
</dbReference>
<proteinExistence type="predicted"/>
<evidence type="ECO:0000313" key="3">
    <source>
        <dbReference type="EMBL" id="QLH76874.1"/>
    </source>
</evidence>